<dbReference type="OrthoDB" id="3184970at2759"/>
<sequence>MTSNFSSPRRTSERFSDPTADIIFQSADGVKYYIHSKNLESTTGGFPPMEFASDKTGAVLLSERSKVLDLLFVFVYPERQPDLTKVPFDVLVPLAEAVEKYKVYPAMSMCKLRMTAAVVEYPLEVLSYGVKYSYKDVLDMAAMVAIQRPVDEVVSALIDTPSAASAWVQYYGMWLGALSKALNQWTWSQCRYKALYENCVAVVQKLGVRVGSWWEVDKLFRALPLVGNTSEVEWRVQADKIRRGMPKFSSFLVPETWWGGDSQRFEERWIVVNKGQA</sequence>
<gene>
    <name evidence="1" type="ORF">AMATHDRAFT_48377</name>
</gene>
<evidence type="ECO:0000313" key="2">
    <source>
        <dbReference type="Proteomes" id="UP000242287"/>
    </source>
</evidence>
<dbReference type="Proteomes" id="UP000242287">
    <property type="component" value="Unassembled WGS sequence"/>
</dbReference>
<protein>
    <recommendedName>
        <fullName evidence="3">BTB domain-containing protein</fullName>
    </recommendedName>
</protein>
<accession>A0A2A9NGU3</accession>
<dbReference type="AlphaFoldDB" id="A0A2A9NGU3"/>
<evidence type="ECO:0000313" key="1">
    <source>
        <dbReference type="EMBL" id="PFH49839.1"/>
    </source>
</evidence>
<reference evidence="1 2" key="1">
    <citation type="submission" date="2014-02" db="EMBL/GenBank/DDBJ databases">
        <title>Transposable element dynamics among asymbiotic and ectomycorrhizal Amanita fungi.</title>
        <authorList>
            <consortium name="DOE Joint Genome Institute"/>
            <person name="Hess J."/>
            <person name="Skrede I."/>
            <person name="Wolfe B."/>
            <person name="LaButti K."/>
            <person name="Ohm R.A."/>
            <person name="Grigoriev I.V."/>
            <person name="Pringle A."/>
        </authorList>
    </citation>
    <scope>NUCLEOTIDE SEQUENCE [LARGE SCALE GENOMIC DNA]</scope>
    <source>
        <strain evidence="1 2">SKay4041</strain>
    </source>
</reference>
<organism evidence="1 2">
    <name type="scientific">Amanita thiersii Skay4041</name>
    <dbReference type="NCBI Taxonomy" id="703135"/>
    <lineage>
        <taxon>Eukaryota</taxon>
        <taxon>Fungi</taxon>
        <taxon>Dikarya</taxon>
        <taxon>Basidiomycota</taxon>
        <taxon>Agaricomycotina</taxon>
        <taxon>Agaricomycetes</taxon>
        <taxon>Agaricomycetidae</taxon>
        <taxon>Agaricales</taxon>
        <taxon>Pluteineae</taxon>
        <taxon>Amanitaceae</taxon>
        <taxon>Amanita</taxon>
    </lineage>
</organism>
<name>A0A2A9NGU3_9AGAR</name>
<dbReference type="STRING" id="703135.A0A2A9NGU3"/>
<proteinExistence type="predicted"/>
<evidence type="ECO:0008006" key="3">
    <source>
        <dbReference type="Google" id="ProtNLM"/>
    </source>
</evidence>
<dbReference type="EMBL" id="KZ302018">
    <property type="protein sequence ID" value="PFH49839.1"/>
    <property type="molecule type" value="Genomic_DNA"/>
</dbReference>
<keyword evidence="2" id="KW-1185">Reference proteome</keyword>